<evidence type="ECO:0000313" key="3">
    <source>
        <dbReference type="Proteomes" id="UP001642464"/>
    </source>
</evidence>
<proteinExistence type="predicted"/>
<evidence type="ECO:0000313" key="2">
    <source>
        <dbReference type="EMBL" id="CAK9106602.1"/>
    </source>
</evidence>
<organism evidence="2 3">
    <name type="scientific">Durusdinium trenchii</name>
    <dbReference type="NCBI Taxonomy" id="1381693"/>
    <lineage>
        <taxon>Eukaryota</taxon>
        <taxon>Sar</taxon>
        <taxon>Alveolata</taxon>
        <taxon>Dinophyceae</taxon>
        <taxon>Suessiales</taxon>
        <taxon>Symbiodiniaceae</taxon>
        <taxon>Durusdinium</taxon>
    </lineage>
</organism>
<reference evidence="2 3" key="1">
    <citation type="submission" date="2024-02" db="EMBL/GenBank/DDBJ databases">
        <authorList>
            <person name="Chen Y."/>
            <person name="Shah S."/>
            <person name="Dougan E. K."/>
            <person name="Thang M."/>
            <person name="Chan C."/>
        </authorList>
    </citation>
    <scope>NUCLEOTIDE SEQUENCE [LARGE SCALE GENOMIC DNA]</scope>
</reference>
<accession>A0ABP0S2L2</accession>
<feature type="region of interest" description="Disordered" evidence="1">
    <location>
        <begin position="117"/>
        <end position="189"/>
    </location>
</feature>
<gene>
    <name evidence="2" type="ORF">SCF082_LOCUS49656</name>
</gene>
<keyword evidence="3" id="KW-1185">Reference proteome</keyword>
<protein>
    <submittedName>
        <fullName evidence="2">Uncharacterized protein</fullName>
    </submittedName>
</protein>
<feature type="compositionally biased region" description="Polar residues" evidence="1">
    <location>
        <begin position="146"/>
        <end position="178"/>
    </location>
</feature>
<sequence length="189" mass="21975">MSFLYDAAAEQLWSTAVEKEAELKETKAKLEESFDCEQQRLLKSCRQHMQEERSELLTRVKAREERVSATISHCQRKSELELERRLALLAAQEKSAKEAVRQREQIEQQAQEIRRLQQQLRRSDSEPKLKDVSDMKWRRQVRRTRSSVGERTIRAQSRGSSLTLLEGRSTPSTCSSTPAGDARKRDDTR</sequence>
<evidence type="ECO:0000256" key="1">
    <source>
        <dbReference type="SAM" id="MobiDB-lite"/>
    </source>
</evidence>
<dbReference type="Proteomes" id="UP001642464">
    <property type="component" value="Unassembled WGS sequence"/>
</dbReference>
<name>A0ABP0S2L2_9DINO</name>
<feature type="compositionally biased region" description="Basic and acidic residues" evidence="1">
    <location>
        <begin position="121"/>
        <end position="137"/>
    </location>
</feature>
<dbReference type="EMBL" id="CAXAMM010042773">
    <property type="protein sequence ID" value="CAK9106602.1"/>
    <property type="molecule type" value="Genomic_DNA"/>
</dbReference>
<comment type="caution">
    <text evidence="2">The sequence shown here is derived from an EMBL/GenBank/DDBJ whole genome shotgun (WGS) entry which is preliminary data.</text>
</comment>